<dbReference type="EMBL" id="QVME01000013">
    <property type="protein sequence ID" value="RGE65429.1"/>
    <property type="molecule type" value="Genomic_DNA"/>
</dbReference>
<dbReference type="Gene3D" id="3.40.50.720">
    <property type="entry name" value="NAD(P)-binding Rossmann-like Domain"/>
    <property type="match status" value="1"/>
</dbReference>
<dbReference type="RefSeq" id="WP_006874288.1">
    <property type="nucleotide sequence ID" value="NZ_CABIWA010000012.1"/>
</dbReference>
<accession>A0A174PZ54</accession>
<evidence type="ECO:0000313" key="3">
    <source>
        <dbReference type="EMBL" id="CUP66584.1"/>
    </source>
</evidence>
<evidence type="ECO:0000259" key="2">
    <source>
        <dbReference type="Pfam" id="PF01370"/>
    </source>
</evidence>
<dbReference type="EMBL" id="CZBE01000009">
    <property type="protein sequence ID" value="CUP66584.1"/>
    <property type="molecule type" value="Genomic_DNA"/>
</dbReference>
<dbReference type="Proteomes" id="UP000095765">
    <property type="component" value="Unassembled WGS sequence"/>
</dbReference>
<dbReference type="Proteomes" id="UP000260828">
    <property type="component" value="Unassembled WGS sequence"/>
</dbReference>
<dbReference type="InterPro" id="IPR036291">
    <property type="entry name" value="NAD(P)-bd_dom_sf"/>
</dbReference>
<organism evidence="3 5">
    <name type="scientific">Anaerotruncus colihominis</name>
    <dbReference type="NCBI Taxonomy" id="169435"/>
    <lineage>
        <taxon>Bacteria</taxon>
        <taxon>Bacillati</taxon>
        <taxon>Bacillota</taxon>
        <taxon>Clostridia</taxon>
        <taxon>Eubacteriales</taxon>
        <taxon>Oscillospiraceae</taxon>
        <taxon>Anaerotruncus</taxon>
    </lineage>
</organism>
<dbReference type="AlphaFoldDB" id="A0A174PZ54"/>
<dbReference type="SUPFAM" id="SSF51735">
    <property type="entry name" value="NAD(P)-binding Rossmann-fold domains"/>
    <property type="match status" value="1"/>
</dbReference>
<sequence>MKRVLVTGASGLLGRALLPRLLDAGYEVHAVTTDAARLAFAPGAQAQTADLRDGAVCRAVVERVRPEALVHLAWDQKDAGFRNAPANLDWLSISVNLLRAFYDCGGKRFLFAGTSSEYDGRSGRMEETAAARPVSMYGQCKRAFSETLQAFAGQYGVSAVTARYFTIYGEHDGHAFGAIPAATADFLAGRPVACRAPNTLRDYIYVGDAAAATLLLLESELCGAVNVASGVPRSMRAVFTALARAADALPLLSFENEDQPGDILVADTGRLNRELGFTCRMNFEEGLRRTVAWRRKQGGHS</sequence>
<reference evidence="3 5" key="1">
    <citation type="submission" date="2015-09" db="EMBL/GenBank/DDBJ databases">
        <authorList>
            <consortium name="Pathogen Informatics"/>
        </authorList>
    </citation>
    <scope>NUCLEOTIDE SEQUENCE [LARGE SCALE GENOMIC DNA]</scope>
    <source>
        <strain evidence="3 5">2789STDY5834939</strain>
    </source>
</reference>
<protein>
    <submittedName>
        <fullName evidence="4">NAD(P)-dependent oxidoreductase</fullName>
    </submittedName>
    <submittedName>
        <fullName evidence="3">dTDP-glucose 4,6-dehydratase</fullName>
        <ecNumber evidence="3">4.2.1.46</ecNumber>
    </submittedName>
</protein>
<evidence type="ECO:0000313" key="5">
    <source>
        <dbReference type="Proteomes" id="UP000095765"/>
    </source>
</evidence>
<name>A0A174PZ54_9FIRM</name>
<feature type="domain" description="NAD-dependent epimerase/dehydratase" evidence="2">
    <location>
        <begin position="4"/>
        <end position="219"/>
    </location>
</feature>
<proteinExistence type="inferred from homology"/>
<evidence type="ECO:0000313" key="4">
    <source>
        <dbReference type="EMBL" id="RGE65429.1"/>
    </source>
</evidence>
<gene>
    <name evidence="3" type="primary">rfbB</name>
    <name evidence="4" type="ORF">DXC40_16880</name>
    <name evidence="3" type="ORF">ERS852551_01525</name>
</gene>
<evidence type="ECO:0000313" key="6">
    <source>
        <dbReference type="Proteomes" id="UP000260828"/>
    </source>
</evidence>
<dbReference type="OrthoDB" id="9789543at2"/>
<dbReference type="PANTHER" id="PTHR43000">
    <property type="entry name" value="DTDP-D-GLUCOSE 4,6-DEHYDRATASE-RELATED"/>
    <property type="match status" value="1"/>
</dbReference>
<dbReference type="EC" id="4.2.1.46" evidence="3"/>
<evidence type="ECO:0000256" key="1">
    <source>
        <dbReference type="ARBA" id="ARBA00007637"/>
    </source>
</evidence>
<keyword evidence="3" id="KW-0456">Lyase</keyword>
<dbReference type="InterPro" id="IPR001509">
    <property type="entry name" value="Epimerase_deHydtase"/>
</dbReference>
<dbReference type="GO" id="GO:0008460">
    <property type="term" value="F:dTDP-glucose 4,6-dehydratase activity"/>
    <property type="evidence" value="ECO:0007669"/>
    <property type="project" value="UniProtKB-EC"/>
</dbReference>
<comment type="similarity">
    <text evidence="1">Belongs to the NAD(P)-dependent epimerase/dehydratase family.</text>
</comment>
<dbReference type="Pfam" id="PF01370">
    <property type="entry name" value="Epimerase"/>
    <property type="match status" value="1"/>
</dbReference>
<reference evidence="4 6" key="2">
    <citation type="submission" date="2018-08" db="EMBL/GenBank/DDBJ databases">
        <title>A genome reference for cultivated species of the human gut microbiota.</title>
        <authorList>
            <person name="Zou Y."/>
            <person name="Xue W."/>
            <person name="Luo G."/>
        </authorList>
    </citation>
    <scope>NUCLEOTIDE SEQUENCE [LARGE SCALE GENOMIC DNA]</scope>
    <source>
        <strain evidence="4 6">TF05-12AC</strain>
    </source>
</reference>